<dbReference type="AlphaFoldDB" id="A0A2C6BRW6"/>
<sequence length="211" mass="24126">MKNFELVKEIIEKVNLINAVLKTGNNADKQEEELDDLLATVGCYSPKLQARAVALWKKDKESKAFKELDAERELAKQKFTEVIGTPLANEIKETIGEGKKLSRIRTQKKDFKGELIDWNNLPMGTDYFAKPLNDGKYSAFSVCGATFVKEHINLTEEDIVRIGFLSVCYDPIDNKYNLHNWRVTYRVEDETVTAEEKKEAENSLENAFDLL</sequence>
<evidence type="ECO:0000313" key="1">
    <source>
        <dbReference type="EMBL" id="PHI06585.1"/>
    </source>
</evidence>
<organism evidence="1 2">
    <name type="scientific">Fusobacterium nucleatum subsp. polymorphum</name>
    <name type="common">Fusobacterium polymorphum</name>
    <dbReference type="NCBI Taxonomy" id="76857"/>
    <lineage>
        <taxon>Bacteria</taxon>
        <taxon>Fusobacteriati</taxon>
        <taxon>Fusobacteriota</taxon>
        <taxon>Fusobacteriia</taxon>
        <taxon>Fusobacteriales</taxon>
        <taxon>Fusobacteriaceae</taxon>
        <taxon>Fusobacterium</taxon>
    </lineage>
</organism>
<comment type="caution">
    <text evidence="1">The sequence shown here is derived from an EMBL/GenBank/DDBJ whole genome shotgun (WGS) entry which is preliminary data.</text>
</comment>
<accession>A0A2C6BRW6</accession>
<dbReference type="Proteomes" id="UP000224182">
    <property type="component" value="Unassembled WGS sequence"/>
</dbReference>
<name>A0A2C6BRW6_FUSNP</name>
<gene>
    <name evidence="1" type="ORF">CBG54_05840</name>
</gene>
<protein>
    <submittedName>
        <fullName evidence="1">Uncharacterized protein</fullName>
    </submittedName>
</protein>
<dbReference type="EMBL" id="NIRN01000001">
    <property type="protein sequence ID" value="PHI06585.1"/>
    <property type="molecule type" value="Genomic_DNA"/>
</dbReference>
<reference evidence="1 2" key="1">
    <citation type="submission" date="2017-06" db="EMBL/GenBank/DDBJ databases">
        <title>Draft genome sequence of Fusobacterium nucleatum subsp. polymorphum KCOM 1271 (=ChDC F305).</title>
        <authorList>
            <person name="Kook J.-K."/>
            <person name="Park S.-N."/>
            <person name="Lim Y.K."/>
            <person name="Roh H."/>
        </authorList>
    </citation>
    <scope>NUCLEOTIDE SEQUENCE [LARGE SCALE GENOMIC DNA]</scope>
    <source>
        <strain evidence="2">KCOM 1271 (ChDC F305)</strain>
    </source>
</reference>
<proteinExistence type="predicted"/>
<dbReference type="RefSeq" id="WP_098974298.1">
    <property type="nucleotide sequence ID" value="NZ_CP077115.1"/>
</dbReference>
<evidence type="ECO:0000313" key="2">
    <source>
        <dbReference type="Proteomes" id="UP000224182"/>
    </source>
</evidence>